<feature type="transmembrane region" description="Helical" evidence="2">
    <location>
        <begin position="491"/>
        <end position="512"/>
    </location>
</feature>
<gene>
    <name evidence="4" type="ORF">GPM918_LOCUS11712</name>
    <name evidence="5" type="ORF">SRO942_LOCUS11713</name>
</gene>
<feature type="transmembrane region" description="Helical" evidence="2">
    <location>
        <begin position="155"/>
        <end position="177"/>
    </location>
</feature>
<keyword evidence="3" id="KW-0732">Signal</keyword>
<feature type="transmembrane region" description="Helical" evidence="2">
    <location>
        <begin position="286"/>
        <end position="309"/>
    </location>
</feature>
<feature type="transmembrane region" description="Helical" evidence="2">
    <location>
        <begin position="411"/>
        <end position="428"/>
    </location>
</feature>
<evidence type="ECO:0008006" key="7">
    <source>
        <dbReference type="Google" id="ProtNLM"/>
    </source>
</evidence>
<keyword evidence="2" id="KW-1133">Transmembrane helix</keyword>
<feature type="chain" id="PRO_5036224195" description="Heparan-alpha-glucosaminide N-acetyltransferase" evidence="3">
    <location>
        <begin position="19"/>
        <end position="650"/>
    </location>
</feature>
<feature type="transmembrane region" description="Helical" evidence="2">
    <location>
        <begin position="589"/>
        <end position="606"/>
    </location>
</feature>
<evidence type="ECO:0000313" key="5">
    <source>
        <dbReference type="EMBL" id="CAF3734860.1"/>
    </source>
</evidence>
<proteinExistence type="predicted"/>
<organism evidence="4 6">
    <name type="scientific">Didymodactylos carnosus</name>
    <dbReference type="NCBI Taxonomy" id="1234261"/>
    <lineage>
        <taxon>Eukaryota</taxon>
        <taxon>Metazoa</taxon>
        <taxon>Spiralia</taxon>
        <taxon>Gnathifera</taxon>
        <taxon>Rotifera</taxon>
        <taxon>Eurotatoria</taxon>
        <taxon>Bdelloidea</taxon>
        <taxon>Philodinida</taxon>
        <taxon>Philodinidae</taxon>
        <taxon>Didymodactylos</taxon>
    </lineage>
</organism>
<dbReference type="PANTHER" id="PTHR31061">
    <property type="entry name" value="LD22376P"/>
    <property type="match status" value="1"/>
</dbReference>
<feature type="transmembrane region" description="Helical" evidence="2">
    <location>
        <begin position="626"/>
        <end position="643"/>
    </location>
</feature>
<dbReference type="EMBL" id="CAJNOQ010002471">
    <property type="protein sequence ID" value="CAF0960161.1"/>
    <property type="molecule type" value="Genomic_DNA"/>
</dbReference>
<comment type="caution">
    <text evidence="4">The sequence shown here is derived from an EMBL/GenBank/DDBJ whole genome shotgun (WGS) entry which is preliminary data.</text>
</comment>
<dbReference type="Proteomes" id="UP000663829">
    <property type="component" value="Unassembled WGS sequence"/>
</dbReference>
<feature type="transmembrane region" description="Helical" evidence="2">
    <location>
        <begin position="357"/>
        <end position="378"/>
    </location>
</feature>
<evidence type="ECO:0000313" key="6">
    <source>
        <dbReference type="Proteomes" id="UP000663829"/>
    </source>
</evidence>
<keyword evidence="6" id="KW-1185">Reference proteome</keyword>
<keyword evidence="2" id="KW-0812">Transmembrane</keyword>
<reference evidence="4" key="1">
    <citation type="submission" date="2021-02" db="EMBL/GenBank/DDBJ databases">
        <authorList>
            <person name="Nowell W R."/>
        </authorList>
    </citation>
    <scope>NUCLEOTIDE SEQUENCE</scope>
</reference>
<dbReference type="OrthoDB" id="2149840at2759"/>
<evidence type="ECO:0000256" key="1">
    <source>
        <dbReference type="SAM" id="MobiDB-lite"/>
    </source>
</evidence>
<name>A0A814DTN6_9BILA</name>
<feature type="transmembrane region" description="Helical" evidence="2">
    <location>
        <begin position="329"/>
        <end position="345"/>
    </location>
</feature>
<evidence type="ECO:0000256" key="3">
    <source>
        <dbReference type="SAM" id="SignalP"/>
    </source>
</evidence>
<sequence length="650" mass="74061">MSNFHLLLLILSVAVGNANIFRRRRYGDPVQKVMITDNESDELGLDEALVTFRNFNYTYPVMFYGQTTECEKCNLLLLSEVPVNMHNNVSVKLDTKYGYNIQINFTNGTVSYPVRCNITKYEFYEHGHYIFDVYQRTVQGSNECSIIKKKNPDHVWLPFVVGIVFVIVCIFLTQLLHRFYHSRYMDRLLSNVAYQRLINNDLGTPKQQRVSTSNLEIVNGSPTNEGATNTRDSDIFENTGTGQNRLSNNTMQFKKVLPKRLRGLDVFRGFSLMIMIFVNYGGEKQLWNGLTIADLVFPWFTWVMGVSIVLSQRSMRSKNVRKTRIFTKIVRRTIILFLLGLALQGRQGNGTLKELRIFGVLQRLALCYFFTAVLELLFDTYDIDARSPLSNSVDQPLSTELRAMLMYWPQWLFVLLITIAWLLITFLVDVPGCGRGYLGPGGRHRHGKFENCTGGASGYIDRYLLHPSHMYNDPTCKGVYDTKLAYDPEGILGTLTGILLCYLGVQAGHSFLHSTRVIRVCCHWIVSGIICGTIGLILSLGGQSDSWIPINKNLWSLSFVLVLASLAFVILTIFYLIVDVKTWFTGSPFLWLGMNSIVLYVGHDMFGRSFPVQFEVGESHAKKLAIHLWGVFFWTIAAGVLYYKKIFIAI</sequence>
<accession>A0A814DTN6</accession>
<dbReference type="AlphaFoldDB" id="A0A814DTN6"/>
<dbReference type="EMBL" id="CAJOBC010002471">
    <property type="protein sequence ID" value="CAF3734860.1"/>
    <property type="molecule type" value="Genomic_DNA"/>
</dbReference>
<feature type="signal peptide" evidence="3">
    <location>
        <begin position="1"/>
        <end position="18"/>
    </location>
</feature>
<feature type="region of interest" description="Disordered" evidence="1">
    <location>
        <begin position="218"/>
        <end position="243"/>
    </location>
</feature>
<evidence type="ECO:0000313" key="4">
    <source>
        <dbReference type="EMBL" id="CAF0960161.1"/>
    </source>
</evidence>
<feature type="transmembrane region" description="Helical" evidence="2">
    <location>
        <begin position="554"/>
        <end position="577"/>
    </location>
</feature>
<dbReference type="Proteomes" id="UP000681722">
    <property type="component" value="Unassembled WGS sequence"/>
</dbReference>
<feature type="transmembrane region" description="Helical" evidence="2">
    <location>
        <begin position="524"/>
        <end position="542"/>
    </location>
</feature>
<keyword evidence="2" id="KW-0472">Membrane</keyword>
<dbReference type="PANTHER" id="PTHR31061:SF24">
    <property type="entry name" value="LD22376P"/>
    <property type="match status" value="1"/>
</dbReference>
<evidence type="ECO:0000256" key="2">
    <source>
        <dbReference type="SAM" id="Phobius"/>
    </source>
</evidence>
<protein>
    <recommendedName>
        <fullName evidence="7">Heparan-alpha-glucosaminide N-acetyltransferase</fullName>
    </recommendedName>
</protein>